<dbReference type="HAMAP" id="MF_01114">
    <property type="entry name" value="RecX"/>
    <property type="match status" value="1"/>
</dbReference>
<evidence type="ECO:0000313" key="8">
    <source>
        <dbReference type="EMBL" id="AEB07088.1"/>
    </source>
</evidence>
<dbReference type="Pfam" id="PF21982">
    <property type="entry name" value="RecX_HTH1"/>
    <property type="match status" value="1"/>
</dbReference>
<reference evidence="9" key="1">
    <citation type="journal article" date="2013" name="Stand. Genomic Sci.">
        <title>Complete genome sequence of Coriobacterium glomerans type strain (PW2(T)) from the midgut of Pyrrhocoris apterus L. (red soldier bug).</title>
        <authorList>
            <person name="Stackebrandt E."/>
            <person name="Zeytun A."/>
            <person name="Lapidus A."/>
            <person name="Nolan M."/>
            <person name="Lucas S."/>
            <person name="Hammon N."/>
            <person name="Deshpande S."/>
            <person name="Cheng J.F."/>
            <person name="Tapia R."/>
            <person name="Goodwin L.A."/>
            <person name="Pitluck S."/>
            <person name="Liolios K."/>
            <person name="Pagani I."/>
            <person name="Ivanova N."/>
            <person name="Mavromatis K."/>
            <person name="Mikhailova N."/>
            <person name="Huntemann M."/>
            <person name="Pati A."/>
            <person name="Chen A."/>
            <person name="Palaniappan K."/>
            <person name="Chang Y.J."/>
            <person name="Land M."/>
            <person name="Hauser L."/>
            <person name="Rohde M."/>
            <person name="Pukall R."/>
            <person name="Goker M."/>
            <person name="Detter J.C."/>
            <person name="Woyke T."/>
            <person name="Bristow J."/>
            <person name="Eisen J.A."/>
            <person name="Markowitz V."/>
            <person name="Hugenholtz P."/>
            <person name="Kyrpides N.C."/>
            <person name="Klenk H.P."/>
        </authorList>
    </citation>
    <scope>NUCLEOTIDE SEQUENCE</scope>
    <source>
        <strain evidence="9">ATCC 49209 / DSM 20642 / JCM 10262 / PW2</strain>
    </source>
</reference>
<dbReference type="Proteomes" id="UP000006851">
    <property type="component" value="Chromosome"/>
</dbReference>
<keyword evidence="9" id="KW-1185">Reference proteome</keyword>
<evidence type="ECO:0000256" key="3">
    <source>
        <dbReference type="ARBA" id="ARBA00018111"/>
    </source>
</evidence>
<evidence type="ECO:0000256" key="2">
    <source>
        <dbReference type="ARBA" id="ARBA00009695"/>
    </source>
</evidence>
<comment type="subcellular location">
    <subcellularLocation>
        <location evidence="1 5">Cytoplasm</location>
    </subcellularLocation>
</comment>
<dbReference type="PANTHER" id="PTHR33602:SF1">
    <property type="entry name" value="REGULATORY PROTEIN RECX FAMILY PROTEIN"/>
    <property type="match status" value="1"/>
</dbReference>
<dbReference type="InterPro" id="IPR053924">
    <property type="entry name" value="RecX_HTH_2nd"/>
</dbReference>
<protein>
    <recommendedName>
        <fullName evidence="3 5">Regulatory protein RecX</fullName>
    </recommendedName>
</protein>
<dbReference type="OrthoDB" id="3192133at2"/>
<dbReference type="Gene3D" id="1.10.10.10">
    <property type="entry name" value="Winged helix-like DNA-binding domain superfamily/Winged helix DNA-binding domain"/>
    <property type="match status" value="2"/>
</dbReference>
<proteinExistence type="inferred from homology"/>
<dbReference type="AlphaFoldDB" id="F2N7X9"/>
<dbReference type="RefSeq" id="WP_013708831.1">
    <property type="nucleotide sequence ID" value="NC_015389.1"/>
</dbReference>
<name>F2N7X9_CORGP</name>
<feature type="domain" description="RecX second three-helical" evidence="6">
    <location>
        <begin position="133"/>
        <end position="173"/>
    </location>
</feature>
<evidence type="ECO:0000259" key="6">
    <source>
        <dbReference type="Pfam" id="PF02631"/>
    </source>
</evidence>
<dbReference type="EMBL" id="CP002628">
    <property type="protein sequence ID" value="AEB07088.1"/>
    <property type="molecule type" value="Genomic_DNA"/>
</dbReference>
<accession>F2N7X9</accession>
<comment type="similarity">
    <text evidence="2 5">Belongs to the RecX family.</text>
</comment>
<organism evidence="8 9">
    <name type="scientific">Coriobacterium glomerans (strain ATCC 49209 / DSM 20642 / JCM 10262 / PW2)</name>
    <dbReference type="NCBI Taxonomy" id="700015"/>
    <lineage>
        <taxon>Bacteria</taxon>
        <taxon>Bacillati</taxon>
        <taxon>Actinomycetota</taxon>
        <taxon>Coriobacteriia</taxon>
        <taxon>Coriobacteriales</taxon>
        <taxon>Coriobacteriaceae</taxon>
        <taxon>Coriobacterium</taxon>
    </lineage>
</organism>
<evidence type="ECO:0000256" key="4">
    <source>
        <dbReference type="ARBA" id="ARBA00022490"/>
    </source>
</evidence>
<dbReference type="InterPro" id="IPR036388">
    <property type="entry name" value="WH-like_DNA-bd_sf"/>
</dbReference>
<evidence type="ECO:0000256" key="5">
    <source>
        <dbReference type="HAMAP-Rule" id="MF_01114"/>
    </source>
</evidence>
<gene>
    <name evidence="5" type="primary">recX</name>
    <name evidence="8" type="ordered locus">Corgl_0980</name>
</gene>
<dbReference type="InterPro" id="IPR003783">
    <property type="entry name" value="Regulatory_RecX"/>
</dbReference>
<comment type="function">
    <text evidence="5">Modulates RecA activity.</text>
</comment>
<dbReference type="HOGENOM" id="CLU_101704_0_0_11"/>
<dbReference type="GO" id="GO:0005737">
    <property type="term" value="C:cytoplasm"/>
    <property type="evidence" value="ECO:0007669"/>
    <property type="project" value="UniProtKB-SubCell"/>
</dbReference>
<dbReference type="KEGG" id="cgo:Corgl_0980"/>
<dbReference type="InterPro" id="IPR053926">
    <property type="entry name" value="RecX_HTH_1st"/>
</dbReference>
<dbReference type="PANTHER" id="PTHR33602">
    <property type="entry name" value="REGULATORY PROTEIN RECX FAMILY PROTEIN"/>
    <property type="match status" value="1"/>
</dbReference>
<evidence type="ECO:0000256" key="1">
    <source>
        <dbReference type="ARBA" id="ARBA00004496"/>
    </source>
</evidence>
<dbReference type="Pfam" id="PF02631">
    <property type="entry name" value="RecX_HTH2"/>
    <property type="match status" value="1"/>
</dbReference>
<keyword evidence="4 5" id="KW-0963">Cytoplasm</keyword>
<evidence type="ECO:0000259" key="7">
    <source>
        <dbReference type="Pfam" id="PF21982"/>
    </source>
</evidence>
<dbReference type="eggNOG" id="COG2137">
    <property type="taxonomic scope" value="Bacteria"/>
</dbReference>
<dbReference type="GO" id="GO:0006282">
    <property type="term" value="P:regulation of DNA repair"/>
    <property type="evidence" value="ECO:0007669"/>
    <property type="project" value="UniProtKB-UniRule"/>
</dbReference>
<dbReference type="STRING" id="700015.Corgl_0980"/>
<evidence type="ECO:0000313" key="9">
    <source>
        <dbReference type="Proteomes" id="UP000006851"/>
    </source>
</evidence>
<feature type="domain" description="RecX first three-helical" evidence="7">
    <location>
        <begin position="87"/>
        <end position="125"/>
    </location>
</feature>
<sequence length="238" mass="27010">MRSEVPGQSQPRVIEIAFAYPEKSYSSFGGRAHRPPAEIILVLEDKERRTRLVATCVAHACQRKQPSLPRDLDAISSFLDATDRTCCMQQLVKMLARRDHGSAESREKLIAYGFAEDSVDRVLERARELRMIDDGRIARTYAERLMQKGWGRAMVGRKLRARGFCAEEIDRALEMSGSLEDELARASAQLERRPVPAVRAFEKLARYLVGRGYALEIARRATRDRLSRLAEQADSMRG</sequence>